<dbReference type="PANTHER" id="PTHR36746">
    <property type="entry name" value="BNAC04G51760D PROTEIN"/>
    <property type="match status" value="1"/>
</dbReference>
<keyword evidence="3" id="KW-1185">Reference proteome</keyword>
<sequence length="226" mass="25013">MENGQDTPKSSGVCERILHAFSVHPARTKIRQQDPTPASHASNPSLPPHNHVRKPVDIHIKAAAPEHRNSAEADKTPIKFDYSTLQHPANEKGKGKSASAAPPPHLAIQNSNSTPLTKVASGLQEKPKLKKRQMATAEVEEKHHVQNHDINNTFSDYIKRAKLKIRTVSNVGGEKNHASLQDDAHGHTKKKDSAKDHFSEYIHRAKMKLRTTSSTGHGKTVSFKRE</sequence>
<protein>
    <submittedName>
        <fullName evidence="2">Uncharacterized protein</fullName>
    </submittedName>
</protein>
<accession>A0A5N6QTL8</accession>
<feature type="region of interest" description="Disordered" evidence="1">
    <location>
        <begin position="1"/>
        <end position="114"/>
    </location>
</feature>
<reference evidence="2 3" key="1">
    <citation type="submission" date="2019-06" db="EMBL/GenBank/DDBJ databases">
        <title>A chromosomal-level reference genome of Carpinus fangiana (Coryloideae, Betulaceae).</title>
        <authorList>
            <person name="Yang X."/>
            <person name="Wang Z."/>
            <person name="Zhang L."/>
            <person name="Hao G."/>
            <person name="Liu J."/>
            <person name="Yang Y."/>
        </authorList>
    </citation>
    <scope>NUCLEOTIDE SEQUENCE [LARGE SCALE GENOMIC DNA]</scope>
    <source>
        <strain evidence="2">Cfa_2016G</strain>
        <tissue evidence="2">Leaf</tissue>
    </source>
</reference>
<dbReference type="EMBL" id="CM017322">
    <property type="protein sequence ID" value="KAE8009670.1"/>
    <property type="molecule type" value="Genomic_DNA"/>
</dbReference>
<evidence type="ECO:0000256" key="1">
    <source>
        <dbReference type="SAM" id="MobiDB-lite"/>
    </source>
</evidence>
<feature type="compositionally biased region" description="Basic and acidic residues" evidence="1">
    <location>
        <begin position="54"/>
        <end position="78"/>
    </location>
</feature>
<feature type="region of interest" description="Disordered" evidence="1">
    <location>
        <begin position="174"/>
        <end position="226"/>
    </location>
</feature>
<name>A0A5N6QTL8_9ROSI</name>
<proteinExistence type="predicted"/>
<evidence type="ECO:0000313" key="3">
    <source>
        <dbReference type="Proteomes" id="UP000327013"/>
    </source>
</evidence>
<dbReference type="OrthoDB" id="1588050at2759"/>
<feature type="compositionally biased region" description="Polar residues" evidence="1">
    <location>
        <begin position="33"/>
        <end position="44"/>
    </location>
</feature>
<feature type="compositionally biased region" description="Basic and acidic residues" evidence="1">
    <location>
        <begin position="174"/>
        <end position="203"/>
    </location>
</feature>
<organism evidence="2 3">
    <name type="scientific">Carpinus fangiana</name>
    <dbReference type="NCBI Taxonomy" id="176857"/>
    <lineage>
        <taxon>Eukaryota</taxon>
        <taxon>Viridiplantae</taxon>
        <taxon>Streptophyta</taxon>
        <taxon>Embryophyta</taxon>
        <taxon>Tracheophyta</taxon>
        <taxon>Spermatophyta</taxon>
        <taxon>Magnoliopsida</taxon>
        <taxon>eudicotyledons</taxon>
        <taxon>Gunneridae</taxon>
        <taxon>Pentapetalae</taxon>
        <taxon>rosids</taxon>
        <taxon>fabids</taxon>
        <taxon>Fagales</taxon>
        <taxon>Betulaceae</taxon>
        <taxon>Carpinus</taxon>
    </lineage>
</organism>
<gene>
    <name evidence="2" type="ORF">FH972_006094</name>
</gene>
<feature type="compositionally biased region" description="Polar residues" evidence="1">
    <location>
        <begin position="1"/>
        <end position="10"/>
    </location>
</feature>
<dbReference type="AlphaFoldDB" id="A0A5N6QTL8"/>
<evidence type="ECO:0000313" key="2">
    <source>
        <dbReference type="EMBL" id="KAE8009670.1"/>
    </source>
</evidence>
<dbReference type="PANTHER" id="PTHR36746:SF3">
    <property type="entry name" value="DUF4005 DOMAIN-CONTAINING PROTEIN"/>
    <property type="match status" value="1"/>
</dbReference>
<dbReference type="Proteomes" id="UP000327013">
    <property type="component" value="Chromosome 2"/>
</dbReference>